<feature type="domain" description="Cyclic nucleotide-binding" evidence="2">
    <location>
        <begin position="377"/>
        <end position="482"/>
    </location>
</feature>
<dbReference type="RefSeq" id="XP_030843070.1">
    <property type="nucleotide sequence ID" value="XM_030987210.1"/>
</dbReference>
<evidence type="ECO:0000313" key="4">
    <source>
        <dbReference type="Proteomes" id="UP000007110"/>
    </source>
</evidence>
<dbReference type="OrthoDB" id="166212at2759"/>
<dbReference type="Pfam" id="PF00027">
    <property type="entry name" value="cNMP_binding"/>
    <property type="match status" value="1"/>
</dbReference>
<dbReference type="CDD" id="cd00038">
    <property type="entry name" value="CAP_ED"/>
    <property type="match status" value="1"/>
</dbReference>
<dbReference type="OMA" id="WYESYEP"/>
<evidence type="ECO:0000313" key="3">
    <source>
        <dbReference type="EnsemblMetazoa" id="XP_030843070"/>
    </source>
</evidence>
<dbReference type="InParanoid" id="A0A7M7NXX4"/>
<protein>
    <recommendedName>
        <fullName evidence="2">Cyclic nucleotide-binding domain-containing protein</fullName>
    </recommendedName>
</protein>
<dbReference type="PANTHER" id="PTHR23011:SF28">
    <property type="entry name" value="CYCLIC NUCLEOTIDE-BINDING DOMAIN CONTAINING PROTEIN"/>
    <property type="match status" value="1"/>
</dbReference>
<evidence type="ECO:0000256" key="1">
    <source>
        <dbReference type="SAM" id="MobiDB-lite"/>
    </source>
</evidence>
<dbReference type="KEGG" id="spu:587954"/>
<evidence type="ECO:0000259" key="2">
    <source>
        <dbReference type="PROSITE" id="PS50042"/>
    </source>
</evidence>
<dbReference type="GeneID" id="587954"/>
<name>A0A7M7NXX4_STRPU</name>
<accession>A0A7M7NXX4</accession>
<dbReference type="AlphaFoldDB" id="A0A7M7NXX4"/>
<dbReference type="Proteomes" id="UP000007110">
    <property type="component" value="Unassembled WGS sequence"/>
</dbReference>
<organism evidence="3 4">
    <name type="scientific">Strongylocentrotus purpuratus</name>
    <name type="common">Purple sea urchin</name>
    <dbReference type="NCBI Taxonomy" id="7668"/>
    <lineage>
        <taxon>Eukaryota</taxon>
        <taxon>Metazoa</taxon>
        <taxon>Echinodermata</taxon>
        <taxon>Eleutherozoa</taxon>
        <taxon>Echinozoa</taxon>
        <taxon>Echinoidea</taxon>
        <taxon>Euechinoidea</taxon>
        <taxon>Echinacea</taxon>
        <taxon>Camarodonta</taxon>
        <taxon>Echinidea</taxon>
        <taxon>Strongylocentrotidae</taxon>
        <taxon>Strongylocentrotus</taxon>
    </lineage>
</organism>
<dbReference type="SMART" id="SM00100">
    <property type="entry name" value="cNMP"/>
    <property type="match status" value="1"/>
</dbReference>
<dbReference type="InterPro" id="IPR014710">
    <property type="entry name" value="RmlC-like_jellyroll"/>
</dbReference>
<dbReference type="SUPFAM" id="SSF51206">
    <property type="entry name" value="cAMP-binding domain-like"/>
    <property type="match status" value="2"/>
</dbReference>
<feature type="region of interest" description="Disordered" evidence="1">
    <location>
        <begin position="109"/>
        <end position="148"/>
    </location>
</feature>
<dbReference type="PANTHER" id="PTHR23011">
    <property type="entry name" value="CYCLIC NUCLEOTIDE-BINDING DOMAIN CONTAINING PROTEIN"/>
    <property type="match status" value="1"/>
</dbReference>
<dbReference type="EnsemblMetazoa" id="XM_030987210">
    <property type="protein sequence ID" value="XP_030843070"/>
    <property type="gene ID" value="LOC587954"/>
</dbReference>
<dbReference type="InterPro" id="IPR000595">
    <property type="entry name" value="cNMP-bd_dom"/>
</dbReference>
<proteinExistence type="predicted"/>
<sequence length="825" mass="95584">MATEIESENRIKSILSTLEILDGKNKNKKKILGKRQSESLRNPTYSSALKTHHSLSCDKETRMVPKILARGNDETMVGKYSTFLAQIVTDSSSKERRNWKKERNSDSIFDQDNLRGDRPNFQRRRDTMSFKFTENQHGTSGDTRRPRDAKFVQNGKHLIPSLDRKHCKPFILRTENDSDSKQNPEQTEQMDFIAENTTSSKTSTWQQVVKSRLILKLVSDATTPRVAEVVETKMKARRIRKSSSELDKDKENGGFHNHLSTVIGATVAFKRKKLKILREERKFRLSRLFRVVARLVVVIRRICEVHFVERGRTEEVDISFAKLVSTRQRTDLMFDVTDYKAKKKWQLMSETKRILQKSTRSEHDIQHIETTLREMSALGEYPASMQRSIARVGWYESYGPNRVIVREGHMPDAFYFILSGSALVSVPTPGEVKPKILAILLRGDSFGELAILNQSKRTSTVTTRENVEMFVISVEDFTNIVMSGNSKMLQDPGTATFMRSVEFLKEWPLNKIENNPKKCVFNFFRKDTVLVRDSKLSEWIYVVKSGSCSVLKQLKNVEPELYPKKRESSKDERATSSRHKQLLLDRERSFTNRRMIAARAQRESLYNRGMDLPYLMMNEELTEGLAPNRNRSTTILAGEDGTDNIEEQKREERWMEELEEGGALNDMKESLLYPLIEVERKDEDDVIPRYGPQRTFAHDLNQRALRRKESTRLSSDITTDSRPVFVCIQTLQKGGVFGLVDVLFSEQPSLSLISNGAECMVMSKHFFLQHANDDMLHRVKISMMPFAKEDEIQRSLENQLRWEAYRNVTMETTLSRMHMKKFYTK</sequence>
<keyword evidence="4" id="KW-1185">Reference proteome</keyword>
<dbReference type="Gene3D" id="2.60.120.10">
    <property type="entry name" value="Jelly Rolls"/>
    <property type="match status" value="2"/>
</dbReference>
<feature type="compositionally biased region" description="Basic and acidic residues" evidence="1">
    <location>
        <begin position="112"/>
        <end position="128"/>
    </location>
</feature>
<feature type="compositionally biased region" description="Polar residues" evidence="1">
    <location>
        <begin position="130"/>
        <end position="141"/>
    </location>
</feature>
<dbReference type="PROSITE" id="PS50042">
    <property type="entry name" value="CNMP_BINDING_3"/>
    <property type="match status" value="1"/>
</dbReference>
<reference evidence="3" key="2">
    <citation type="submission" date="2021-01" db="UniProtKB">
        <authorList>
            <consortium name="EnsemblMetazoa"/>
        </authorList>
    </citation>
    <scope>IDENTIFICATION</scope>
</reference>
<dbReference type="InterPro" id="IPR018490">
    <property type="entry name" value="cNMP-bd_dom_sf"/>
</dbReference>
<reference evidence="4" key="1">
    <citation type="submission" date="2015-02" db="EMBL/GenBank/DDBJ databases">
        <title>Genome sequencing for Strongylocentrotus purpuratus.</title>
        <authorList>
            <person name="Murali S."/>
            <person name="Liu Y."/>
            <person name="Vee V."/>
            <person name="English A."/>
            <person name="Wang M."/>
            <person name="Skinner E."/>
            <person name="Han Y."/>
            <person name="Muzny D.M."/>
            <person name="Worley K.C."/>
            <person name="Gibbs R.A."/>
        </authorList>
    </citation>
    <scope>NUCLEOTIDE SEQUENCE</scope>
</reference>